<keyword evidence="2" id="KW-1185">Reference proteome</keyword>
<gene>
    <name evidence="1" type="ORF">Anapl_03978</name>
</gene>
<name>R0LT63_ANAPL</name>
<evidence type="ECO:0000313" key="2">
    <source>
        <dbReference type="Proteomes" id="UP000296049"/>
    </source>
</evidence>
<dbReference type="Proteomes" id="UP000296049">
    <property type="component" value="Unassembled WGS sequence"/>
</dbReference>
<organism evidence="1 2">
    <name type="scientific">Anas platyrhynchos</name>
    <name type="common">Mallard</name>
    <name type="synonym">Anas boschas</name>
    <dbReference type="NCBI Taxonomy" id="8839"/>
    <lineage>
        <taxon>Eukaryota</taxon>
        <taxon>Metazoa</taxon>
        <taxon>Chordata</taxon>
        <taxon>Craniata</taxon>
        <taxon>Vertebrata</taxon>
        <taxon>Euteleostomi</taxon>
        <taxon>Archelosauria</taxon>
        <taxon>Archosauria</taxon>
        <taxon>Dinosauria</taxon>
        <taxon>Saurischia</taxon>
        <taxon>Theropoda</taxon>
        <taxon>Coelurosauria</taxon>
        <taxon>Aves</taxon>
        <taxon>Neognathae</taxon>
        <taxon>Galloanserae</taxon>
        <taxon>Anseriformes</taxon>
        <taxon>Anatidae</taxon>
        <taxon>Anatinae</taxon>
        <taxon>Anas</taxon>
    </lineage>
</organism>
<accession>R0LT63</accession>
<dbReference type="AlphaFoldDB" id="R0LT63"/>
<dbReference type="EMBL" id="KB742404">
    <property type="protein sequence ID" value="EOB08969.1"/>
    <property type="molecule type" value="Genomic_DNA"/>
</dbReference>
<sequence length="143" mass="17406">MSLSRWYFRFSQLAKSSVFLGYKLTVYFRNLTSQLIADLQEKVIALLEENQTFRKWKETKVEGLKFLWEGNRDMITTFQDKNMAAWEKNMALWKKNMNFWDNVNTLLMDEIEVWEKDLVQWKAGMDLWKKELDLWKEEQEFLG</sequence>
<protein>
    <submittedName>
        <fullName evidence="1">Uncharacterized protein</fullName>
    </submittedName>
</protein>
<evidence type="ECO:0000313" key="1">
    <source>
        <dbReference type="EMBL" id="EOB08969.1"/>
    </source>
</evidence>
<proteinExistence type="predicted"/>
<dbReference type="HOGENOM" id="CLU_1810422_0_0_1"/>
<reference evidence="2" key="1">
    <citation type="journal article" date="2013" name="Nat. Genet.">
        <title>The duck genome and transcriptome provide insight into an avian influenza virus reservoir species.</title>
        <authorList>
            <person name="Huang Y."/>
            <person name="Li Y."/>
            <person name="Burt D.W."/>
            <person name="Chen H."/>
            <person name="Zhang Y."/>
            <person name="Qian W."/>
            <person name="Kim H."/>
            <person name="Gan S."/>
            <person name="Zhao Y."/>
            <person name="Li J."/>
            <person name="Yi K."/>
            <person name="Feng H."/>
            <person name="Zhu P."/>
            <person name="Li B."/>
            <person name="Liu Q."/>
            <person name="Fairley S."/>
            <person name="Magor K.E."/>
            <person name="Du Z."/>
            <person name="Hu X."/>
            <person name="Goodman L."/>
            <person name="Tafer H."/>
            <person name="Vignal A."/>
            <person name="Lee T."/>
            <person name="Kim K.W."/>
            <person name="Sheng Z."/>
            <person name="An Y."/>
            <person name="Searle S."/>
            <person name="Herrero J."/>
            <person name="Groenen M.A."/>
            <person name="Crooijmans R.P."/>
            <person name="Faraut T."/>
            <person name="Cai Q."/>
            <person name="Webster R.G."/>
            <person name="Aldridge J.R."/>
            <person name="Warren W.C."/>
            <person name="Bartschat S."/>
            <person name="Kehr S."/>
            <person name="Marz M."/>
            <person name="Stadler P.F."/>
            <person name="Smith J."/>
            <person name="Kraus R.H."/>
            <person name="Zhao Y."/>
            <person name="Ren L."/>
            <person name="Fei J."/>
            <person name="Morisson M."/>
            <person name="Kaiser P."/>
            <person name="Griffin D.K."/>
            <person name="Rao M."/>
            <person name="Pitel F."/>
            <person name="Wang J."/>
            <person name="Li N."/>
        </authorList>
    </citation>
    <scope>NUCLEOTIDE SEQUENCE [LARGE SCALE GENOMIC DNA]</scope>
</reference>
<feature type="non-terminal residue" evidence="1">
    <location>
        <position position="143"/>
    </location>
</feature>